<dbReference type="VEuPathDB" id="FungiDB:LCOR_00341.1"/>
<comment type="caution">
    <text evidence="2">The sequence shown here is derived from an EMBL/GenBank/DDBJ whole genome shotgun (WGS) entry which is preliminary data.</text>
</comment>
<sequence>MKTPTRFETHEDELLSFMQSCWQLAQLLNDTIDAIQHLEQSHKEKKRSLRYQCGEHGVQKLSLLVVPRIMKITEKVHTKFVSSDGPGSSPLGPPARPSFGSDDDESP</sequence>
<protein>
    <submittedName>
        <fullName evidence="2">Uncharacterized protein</fullName>
    </submittedName>
</protein>
<name>A0A068RI09_9FUNG</name>
<evidence type="ECO:0000256" key="1">
    <source>
        <dbReference type="SAM" id="MobiDB-lite"/>
    </source>
</evidence>
<feature type="region of interest" description="Disordered" evidence="1">
    <location>
        <begin position="79"/>
        <end position="107"/>
    </location>
</feature>
<gene>
    <name evidence="2" type="ORF">LCOR_00341.1</name>
</gene>
<keyword evidence="3" id="KW-1185">Reference proteome</keyword>
<evidence type="ECO:0000313" key="3">
    <source>
        <dbReference type="Proteomes" id="UP000027586"/>
    </source>
</evidence>
<reference evidence="2" key="1">
    <citation type="submission" date="2013-08" db="EMBL/GenBank/DDBJ databases">
        <title>Gene expansion shapes genome architecture in the human pathogen Lichtheimia corymbifera: an evolutionary genomics analysis in the ancient terrestrial Mucorales (Mucoromycotina).</title>
        <authorList>
            <person name="Schwartze V.U."/>
            <person name="Winter S."/>
            <person name="Shelest E."/>
            <person name="Marcet-Houben M."/>
            <person name="Horn F."/>
            <person name="Wehner S."/>
            <person name="Hoffmann K."/>
            <person name="Riege K."/>
            <person name="Sammeth M."/>
            <person name="Nowrousian M."/>
            <person name="Valiante V."/>
            <person name="Linde J."/>
            <person name="Jacobsen I.D."/>
            <person name="Marz M."/>
            <person name="Brakhage A.A."/>
            <person name="Gabaldon T."/>
            <person name="Bocker S."/>
            <person name="Voigt K."/>
        </authorList>
    </citation>
    <scope>NUCLEOTIDE SEQUENCE [LARGE SCALE GENOMIC DNA]</scope>
    <source>
        <strain evidence="2">FSU 9682</strain>
    </source>
</reference>
<organism evidence="2 3">
    <name type="scientific">Lichtheimia corymbifera JMRC:FSU:9682</name>
    <dbReference type="NCBI Taxonomy" id="1263082"/>
    <lineage>
        <taxon>Eukaryota</taxon>
        <taxon>Fungi</taxon>
        <taxon>Fungi incertae sedis</taxon>
        <taxon>Mucoromycota</taxon>
        <taxon>Mucoromycotina</taxon>
        <taxon>Mucoromycetes</taxon>
        <taxon>Mucorales</taxon>
        <taxon>Lichtheimiaceae</taxon>
        <taxon>Lichtheimia</taxon>
    </lineage>
</organism>
<dbReference type="AlphaFoldDB" id="A0A068RI09"/>
<dbReference type="Proteomes" id="UP000027586">
    <property type="component" value="Unassembled WGS sequence"/>
</dbReference>
<proteinExistence type="predicted"/>
<evidence type="ECO:0000313" key="2">
    <source>
        <dbReference type="EMBL" id="CDH48566.1"/>
    </source>
</evidence>
<dbReference type="EMBL" id="CBTN010000001">
    <property type="protein sequence ID" value="CDH48566.1"/>
    <property type="molecule type" value="Genomic_DNA"/>
</dbReference>
<dbReference type="OrthoDB" id="10554650at2759"/>
<accession>A0A068RI09</accession>